<dbReference type="InterPro" id="IPR013759">
    <property type="entry name" value="Topo_IIA_B_C"/>
</dbReference>
<dbReference type="GO" id="GO:0003677">
    <property type="term" value="F:DNA binding"/>
    <property type="evidence" value="ECO:0007669"/>
    <property type="project" value="UniProtKB-UniRule"/>
</dbReference>
<comment type="subunit">
    <text evidence="9">Homodimer.</text>
</comment>
<evidence type="ECO:0000313" key="13">
    <source>
        <dbReference type="EMBL" id="CAE0106531.1"/>
    </source>
</evidence>
<dbReference type="SUPFAM" id="SSF56719">
    <property type="entry name" value="Type II DNA topoisomerase"/>
    <property type="match status" value="1"/>
</dbReference>
<dbReference type="GO" id="GO:0005524">
    <property type="term" value="F:ATP binding"/>
    <property type="evidence" value="ECO:0007669"/>
    <property type="project" value="UniProtKB-UniRule"/>
</dbReference>
<keyword evidence="7 9" id="KW-0238">DNA-binding</keyword>
<dbReference type="Pfam" id="PF00204">
    <property type="entry name" value="DNA_gyraseB"/>
    <property type="match status" value="1"/>
</dbReference>
<dbReference type="InterPro" id="IPR001241">
    <property type="entry name" value="Topo_IIA"/>
</dbReference>
<feature type="domain" description="Histidine kinase/HSP90-like ATPase" evidence="10">
    <location>
        <begin position="72"/>
        <end position="219"/>
    </location>
</feature>
<organism evidence="12">
    <name type="scientific">Haptolina ericina</name>
    <dbReference type="NCBI Taxonomy" id="156174"/>
    <lineage>
        <taxon>Eukaryota</taxon>
        <taxon>Haptista</taxon>
        <taxon>Haptophyta</taxon>
        <taxon>Prymnesiophyceae</taxon>
        <taxon>Prymnesiales</taxon>
        <taxon>Prymnesiaceae</taxon>
        <taxon>Haptolina</taxon>
    </lineage>
</organism>
<dbReference type="SUPFAM" id="SSF54211">
    <property type="entry name" value="Ribosomal protein S5 domain 2-like"/>
    <property type="match status" value="1"/>
</dbReference>
<keyword evidence="6 9" id="KW-0799">Topoisomerase</keyword>
<evidence type="ECO:0000313" key="12">
    <source>
        <dbReference type="EMBL" id="CAE0106529.1"/>
    </source>
</evidence>
<accession>A0A6T9C2J5</accession>
<comment type="function">
    <text evidence="9">Control of topological states of DNA by transient breakage and subsequent rejoining of DNA strands. Topoisomerase II makes double-strand breaks.</text>
</comment>
<evidence type="ECO:0000256" key="6">
    <source>
        <dbReference type="ARBA" id="ARBA00023029"/>
    </source>
</evidence>
<dbReference type="PANTHER" id="PTHR45866:SF1">
    <property type="entry name" value="DNA GYRASE SUBUNIT B, MITOCHONDRIAL"/>
    <property type="match status" value="1"/>
</dbReference>
<dbReference type="InterPro" id="IPR014721">
    <property type="entry name" value="Ribsml_uS5_D2-typ_fold_subgr"/>
</dbReference>
<dbReference type="EMBL" id="HBHX01012902">
    <property type="protein sequence ID" value="CAE0106528.1"/>
    <property type="molecule type" value="Transcribed_RNA"/>
</dbReference>
<dbReference type="SMART" id="SM00387">
    <property type="entry name" value="HATPase_c"/>
    <property type="match status" value="1"/>
</dbReference>
<name>A0A6T9C2J5_9EUKA</name>
<sequence>MSLPFAILYAGFALFRVPTSQQTTFGAHPHRFRVLSRSKVHAVGSGYDAEQITVLEGLEPVRKRPGMYIGSTGIQGLHHLVYEVVDNSVDEALAGHAKVIKVTLHKEGAVTVEDDGRGIPCDMHTKTGKSALETVLTVLHAGGKFGDSGYKVSSGLHGVGISVVNALSETLHVSVLRAGQRNTIEFRKGAVSQPLQSKALQDAVGATGTQVYFSPDRSIFKTDVQFDFDTLSKRFNEQAYLNAGLKIELVDERLAPFREEMFCHRGGISEYVETICEGKTALVEEPSVFFTSRTVRNVIVEIALRWNSDMYSDSIISFANGVHTANGGTHTDGLKSALTRVLNAQARISGKLKDKSANLAGDFIREGLCAIVSVKMQEAEFEGQTKNRLGSPEVRGIVNEVTAEFLTAELQRRPKVLAAIVEKAMSAAKAAEAAKAARDLVRRKSVLGSSVLPGKLADCSSSVPSESEVFIVEGDSAGGSAKQGRKRDFQVGCCSRLLARGRAGWVGWRRTRGVMIR</sequence>
<evidence type="ECO:0000256" key="1">
    <source>
        <dbReference type="ARBA" id="ARBA00000185"/>
    </source>
</evidence>
<dbReference type="Gene3D" id="3.30.230.10">
    <property type="match status" value="1"/>
</dbReference>
<dbReference type="CDD" id="cd16928">
    <property type="entry name" value="HATPase_GyrB-like"/>
    <property type="match status" value="1"/>
</dbReference>
<dbReference type="InterPro" id="IPR003594">
    <property type="entry name" value="HATPase_dom"/>
</dbReference>
<dbReference type="InterPro" id="IPR036890">
    <property type="entry name" value="HATPase_C_sf"/>
</dbReference>
<evidence type="ECO:0000256" key="5">
    <source>
        <dbReference type="ARBA" id="ARBA00022840"/>
    </source>
</evidence>
<keyword evidence="4 9" id="KW-0547">Nucleotide-binding</keyword>
<dbReference type="Gene3D" id="3.40.50.670">
    <property type="match status" value="1"/>
</dbReference>
<evidence type="ECO:0000256" key="9">
    <source>
        <dbReference type="RuleBase" id="RU362094"/>
    </source>
</evidence>
<dbReference type="InterPro" id="IPR013760">
    <property type="entry name" value="Topo_IIA-like_dom_sf"/>
</dbReference>
<evidence type="ECO:0000256" key="3">
    <source>
        <dbReference type="ARBA" id="ARBA00010708"/>
    </source>
</evidence>
<evidence type="ECO:0000256" key="2">
    <source>
        <dbReference type="ARBA" id="ARBA00001946"/>
    </source>
</evidence>
<dbReference type="EMBL" id="HBHX01012903">
    <property type="protein sequence ID" value="CAE0106529.1"/>
    <property type="molecule type" value="Transcribed_RNA"/>
</dbReference>
<dbReference type="PRINTS" id="PR01159">
    <property type="entry name" value="DNAGYRASEB"/>
</dbReference>
<evidence type="ECO:0000259" key="10">
    <source>
        <dbReference type="SMART" id="SM00387"/>
    </source>
</evidence>
<dbReference type="EC" id="5.6.2.2" evidence="9"/>
<evidence type="ECO:0000313" key="11">
    <source>
        <dbReference type="EMBL" id="CAE0106528.1"/>
    </source>
</evidence>
<dbReference type="FunFam" id="3.30.565.10:FF:000002">
    <property type="entry name" value="DNA gyrase subunit B"/>
    <property type="match status" value="1"/>
</dbReference>
<dbReference type="InterPro" id="IPR013506">
    <property type="entry name" value="Topo_IIA_bsu_dom2"/>
</dbReference>
<dbReference type="PANTHER" id="PTHR45866">
    <property type="entry name" value="DNA GYRASE/TOPOISOMERASE SUBUNIT B"/>
    <property type="match status" value="1"/>
</dbReference>
<dbReference type="InterPro" id="IPR000565">
    <property type="entry name" value="Topo_IIA_B"/>
</dbReference>
<dbReference type="CDD" id="cd00822">
    <property type="entry name" value="TopoII_Trans_DNA_gyrase"/>
    <property type="match status" value="1"/>
</dbReference>
<comment type="catalytic activity">
    <reaction evidence="1 9">
        <text>ATP-dependent breakage, passage and rejoining of double-stranded DNA.</text>
        <dbReference type="EC" id="5.6.2.2"/>
    </reaction>
</comment>
<dbReference type="Pfam" id="PF02518">
    <property type="entry name" value="HATPase_c"/>
    <property type="match status" value="1"/>
</dbReference>
<comment type="similarity">
    <text evidence="9">Belongs to the type II topoisomerase family.</text>
</comment>
<comment type="cofactor">
    <cofactor evidence="2">
        <name>Mg(2+)</name>
        <dbReference type="ChEBI" id="CHEBI:18420"/>
    </cofactor>
</comment>
<dbReference type="GO" id="GO:0003918">
    <property type="term" value="F:DNA topoisomerase type II (double strand cut, ATP-hydrolyzing) activity"/>
    <property type="evidence" value="ECO:0007669"/>
    <property type="project" value="UniProtKB-UniRule"/>
</dbReference>
<dbReference type="SUPFAM" id="SSF55874">
    <property type="entry name" value="ATPase domain of HSP90 chaperone/DNA topoisomerase II/histidine kinase"/>
    <property type="match status" value="1"/>
</dbReference>
<protein>
    <recommendedName>
        <fullName evidence="9">DNA topoisomerase 2</fullName>
        <ecNumber evidence="9">5.6.2.2</ecNumber>
    </recommendedName>
</protein>
<reference evidence="12" key="1">
    <citation type="submission" date="2021-01" db="EMBL/GenBank/DDBJ databases">
        <authorList>
            <person name="Corre E."/>
            <person name="Pelletier E."/>
            <person name="Niang G."/>
            <person name="Scheremetjew M."/>
            <person name="Finn R."/>
            <person name="Kale V."/>
            <person name="Holt S."/>
            <person name="Cochrane G."/>
            <person name="Meng A."/>
            <person name="Brown T."/>
            <person name="Cohen L."/>
        </authorList>
    </citation>
    <scope>NUCLEOTIDE SEQUENCE</scope>
    <source>
        <strain evidence="12">CCMP281</strain>
    </source>
</reference>
<gene>
    <name evidence="11" type="ORF">HERI1096_LOCUS7187</name>
    <name evidence="12" type="ORF">HERI1096_LOCUS7188</name>
    <name evidence="13" type="ORF">HERI1096_LOCUS7190</name>
</gene>
<keyword evidence="8 9" id="KW-0413">Isomerase</keyword>
<dbReference type="PRINTS" id="PR00418">
    <property type="entry name" value="TPI2FAMILY"/>
</dbReference>
<dbReference type="InterPro" id="IPR020568">
    <property type="entry name" value="Ribosomal_Su5_D2-typ_SF"/>
</dbReference>
<comment type="similarity">
    <text evidence="3">Belongs to the type II topoisomerase GyrB family.</text>
</comment>
<evidence type="ECO:0000256" key="4">
    <source>
        <dbReference type="ARBA" id="ARBA00022741"/>
    </source>
</evidence>
<dbReference type="GO" id="GO:0006265">
    <property type="term" value="P:DNA topological change"/>
    <property type="evidence" value="ECO:0007669"/>
    <property type="project" value="UniProtKB-UniRule"/>
</dbReference>
<dbReference type="EMBL" id="HBHX01012905">
    <property type="protein sequence ID" value="CAE0106531.1"/>
    <property type="molecule type" value="Transcribed_RNA"/>
</dbReference>
<dbReference type="AlphaFoldDB" id="A0A6T9C2J5"/>
<dbReference type="Gene3D" id="3.30.565.10">
    <property type="entry name" value="Histidine kinase-like ATPase, C-terminal domain"/>
    <property type="match status" value="1"/>
</dbReference>
<evidence type="ECO:0000256" key="8">
    <source>
        <dbReference type="ARBA" id="ARBA00023235"/>
    </source>
</evidence>
<keyword evidence="5 9" id="KW-0067">ATP-binding</keyword>
<dbReference type="SMART" id="SM00433">
    <property type="entry name" value="TOP2c"/>
    <property type="match status" value="1"/>
</dbReference>
<dbReference type="InterPro" id="IPR018522">
    <property type="entry name" value="TopoIIA_CS"/>
</dbReference>
<evidence type="ECO:0000256" key="7">
    <source>
        <dbReference type="ARBA" id="ARBA00023125"/>
    </source>
</evidence>
<proteinExistence type="inferred from homology"/>
<dbReference type="PROSITE" id="PS00177">
    <property type="entry name" value="TOPOISOMERASE_II"/>
    <property type="match status" value="1"/>
</dbReference>